<dbReference type="PANTHER" id="PTHR46766:SF1">
    <property type="entry name" value="GLUTAMINE-RICH PROTEIN 2"/>
    <property type="match status" value="1"/>
</dbReference>
<proteinExistence type="inferred from homology"/>
<name>A0A447GEL2_9MYCO</name>
<dbReference type="RefSeq" id="WP_158016878.1">
    <property type="nucleotide sequence ID" value="NZ_CBCSKE010000056.1"/>
</dbReference>
<feature type="domain" description="PPE family C-terminal" evidence="3">
    <location>
        <begin position="307"/>
        <end position="387"/>
    </location>
</feature>
<dbReference type="Proteomes" id="UP000269998">
    <property type="component" value="Chromosome"/>
</dbReference>
<dbReference type="InterPro" id="IPR000030">
    <property type="entry name" value="PPE_dom"/>
</dbReference>
<evidence type="ECO:0000259" key="2">
    <source>
        <dbReference type="Pfam" id="PF00823"/>
    </source>
</evidence>
<dbReference type="InterPro" id="IPR022171">
    <property type="entry name" value="PPE_C"/>
</dbReference>
<dbReference type="EMBL" id="LR130759">
    <property type="protein sequence ID" value="VDM88895.1"/>
    <property type="molecule type" value="Genomic_DNA"/>
</dbReference>
<dbReference type="SUPFAM" id="SSF140459">
    <property type="entry name" value="PE/PPE dimer-like"/>
    <property type="match status" value="1"/>
</dbReference>
<evidence type="ECO:0000313" key="4">
    <source>
        <dbReference type="EMBL" id="VDM88895.1"/>
    </source>
</evidence>
<sequence>MDFGKLPPEVNSARMYAGAGSAPMLAAATGWDQLASELNLAAAGYGLVVSELANTSWIGPASMFMTAAVTPYVTWLDVTAEVAEQTASQARAAAAAYEAAFAMTVPPAVIAANRAQLISLTATNFFGQNTPAIAATEAQYAEMWAQDAAAMYGYAASSALASTLTPFTEPPQTTDGGGLTQQAEAVAQAAATLTGNASRTAAVSIPQPIAAAPQAVQHFASSVATSGSPIAWLKGVLTELATLSPAERTTLVRLWANLYYGLGMSQSLVSIAQQLTFGPGGTTAGSSGAWYPTPQFAAVGGSPAAVSASLARADAIGALSVPPSWTTAVPALANETGQAASVAGIGEVPGAPTEGLVRSIPWAGAGRRSAGGFVHKYGFRCSVVTRPPSAG</sequence>
<dbReference type="Pfam" id="PF00823">
    <property type="entry name" value="PPE"/>
    <property type="match status" value="1"/>
</dbReference>
<organism evidence="4 5">
    <name type="scientific">Mycobacterium basiliense</name>
    <dbReference type="NCBI Taxonomy" id="2094119"/>
    <lineage>
        <taxon>Bacteria</taxon>
        <taxon>Bacillati</taxon>
        <taxon>Actinomycetota</taxon>
        <taxon>Actinomycetes</taxon>
        <taxon>Mycobacteriales</taxon>
        <taxon>Mycobacteriaceae</taxon>
        <taxon>Mycobacterium</taxon>
    </lineage>
</organism>
<dbReference type="FunFam" id="1.20.1260.20:FF:000001">
    <property type="entry name" value="PPE family protein PPE41"/>
    <property type="match status" value="1"/>
</dbReference>
<dbReference type="PANTHER" id="PTHR46766">
    <property type="entry name" value="GLUTAMINE-RICH PROTEIN 2"/>
    <property type="match status" value="1"/>
</dbReference>
<dbReference type="Pfam" id="PF12484">
    <property type="entry name" value="PPE-SVP"/>
    <property type="match status" value="1"/>
</dbReference>
<evidence type="ECO:0000256" key="1">
    <source>
        <dbReference type="ARBA" id="ARBA00010652"/>
    </source>
</evidence>
<dbReference type="GO" id="GO:0052572">
    <property type="term" value="P:response to host immune response"/>
    <property type="evidence" value="ECO:0007669"/>
    <property type="project" value="TreeGrafter"/>
</dbReference>
<evidence type="ECO:0000313" key="5">
    <source>
        <dbReference type="Proteomes" id="UP000269998"/>
    </source>
</evidence>
<dbReference type="InterPro" id="IPR038332">
    <property type="entry name" value="PPE_sf"/>
</dbReference>
<comment type="similarity">
    <text evidence="1">Belongs to the mycobacterial PPE family.</text>
</comment>
<dbReference type="Gene3D" id="1.20.1260.20">
    <property type="entry name" value="PPE superfamily"/>
    <property type="match status" value="1"/>
</dbReference>
<dbReference type="AlphaFoldDB" id="A0A447GEL2"/>
<gene>
    <name evidence="4" type="ORF">MB901379_02461</name>
</gene>
<evidence type="ECO:0000259" key="3">
    <source>
        <dbReference type="Pfam" id="PF12484"/>
    </source>
</evidence>
<feature type="domain" description="PPE" evidence="2">
    <location>
        <begin position="2"/>
        <end position="165"/>
    </location>
</feature>
<reference evidence="5" key="1">
    <citation type="submission" date="2018-02" db="EMBL/GenBank/DDBJ databases">
        <authorList>
            <person name="Seth-Smith MB H."/>
            <person name="Seth-Smith H."/>
        </authorList>
    </citation>
    <scope>NUCLEOTIDE SEQUENCE [LARGE SCALE GENOMIC DNA]</scope>
</reference>
<accession>A0A447GEL2</accession>
<dbReference type="OrthoDB" id="4753201at2"/>
<keyword evidence="5" id="KW-1185">Reference proteome</keyword>
<protein>
    <submittedName>
        <fullName evidence="4">Putative PPE family protein PPE29</fullName>
    </submittedName>
</protein>
<dbReference type="KEGG" id="mbai:MB901379_02461"/>